<proteinExistence type="predicted"/>
<protein>
    <submittedName>
        <fullName evidence="2">Uncharacterized protein</fullName>
    </submittedName>
</protein>
<evidence type="ECO:0000313" key="3">
    <source>
        <dbReference type="Proteomes" id="UP000824890"/>
    </source>
</evidence>
<name>A0ABQ7XK79_BRANA</name>
<comment type="caution">
    <text evidence="2">The sequence shown here is derived from an EMBL/GenBank/DDBJ whole genome shotgun (WGS) entry which is preliminary data.</text>
</comment>
<accession>A0ABQ7XK79</accession>
<reference evidence="2 3" key="1">
    <citation type="submission" date="2021-05" db="EMBL/GenBank/DDBJ databases">
        <title>Genome Assembly of Synthetic Allotetraploid Brassica napus Reveals Homoeologous Exchanges between Subgenomes.</title>
        <authorList>
            <person name="Davis J.T."/>
        </authorList>
    </citation>
    <scope>NUCLEOTIDE SEQUENCE [LARGE SCALE GENOMIC DNA]</scope>
    <source>
        <strain evidence="3">cv. Da-Ae</strain>
        <tissue evidence="2">Seedling</tissue>
    </source>
</reference>
<sequence>MEESSVRNKRRVQVSSKKRKMMSELEERECSAFAPSHAARLYDEEWKIRAKHAKKKRGFEAGAGVEFDKESVDATRTFCGDLYNPLLVVPLQRAPKHFLCAGFIKLMKMRSWKEC</sequence>
<organism evidence="2 3">
    <name type="scientific">Brassica napus</name>
    <name type="common">Rape</name>
    <dbReference type="NCBI Taxonomy" id="3708"/>
    <lineage>
        <taxon>Eukaryota</taxon>
        <taxon>Viridiplantae</taxon>
        <taxon>Streptophyta</taxon>
        <taxon>Embryophyta</taxon>
        <taxon>Tracheophyta</taxon>
        <taxon>Spermatophyta</taxon>
        <taxon>Magnoliopsida</taxon>
        <taxon>eudicotyledons</taxon>
        <taxon>Gunneridae</taxon>
        <taxon>Pentapetalae</taxon>
        <taxon>rosids</taxon>
        <taxon>malvids</taxon>
        <taxon>Brassicales</taxon>
        <taxon>Brassicaceae</taxon>
        <taxon>Brassiceae</taxon>
        <taxon>Brassica</taxon>
    </lineage>
</organism>
<feature type="region of interest" description="Disordered" evidence="1">
    <location>
        <begin position="1"/>
        <end position="20"/>
    </location>
</feature>
<evidence type="ECO:0000313" key="2">
    <source>
        <dbReference type="EMBL" id="KAH0856358.1"/>
    </source>
</evidence>
<keyword evidence="3" id="KW-1185">Reference proteome</keyword>
<dbReference type="Proteomes" id="UP000824890">
    <property type="component" value="Unassembled WGS sequence"/>
</dbReference>
<dbReference type="EMBL" id="JAGKQM010000019">
    <property type="protein sequence ID" value="KAH0856358.1"/>
    <property type="molecule type" value="Genomic_DNA"/>
</dbReference>
<feature type="compositionally biased region" description="Basic residues" evidence="1">
    <location>
        <begin position="7"/>
        <end position="20"/>
    </location>
</feature>
<gene>
    <name evidence="2" type="ORF">HID58_084619</name>
</gene>
<evidence type="ECO:0000256" key="1">
    <source>
        <dbReference type="SAM" id="MobiDB-lite"/>
    </source>
</evidence>